<keyword evidence="10" id="KW-1185">Reference proteome</keyword>
<dbReference type="GO" id="GO:0016020">
    <property type="term" value="C:membrane"/>
    <property type="evidence" value="ECO:0007669"/>
    <property type="project" value="UniProtKB-SubCell"/>
</dbReference>
<gene>
    <name evidence="9" type="ORF">CLV25_101328</name>
</gene>
<dbReference type="PANTHER" id="PTHR32322">
    <property type="entry name" value="INNER MEMBRANE TRANSPORTER"/>
    <property type="match status" value="1"/>
</dbReference>
<protein>
    <submittedName>
        <fullName evidence="9">Threonine/homoserine efflux transporter RhtA</fullName>
    </submittedName>
</protein>
<feature type="transmembrane region" description="Helical" evidence="7">
    <location>
        <begin position="214"/>
        <end position="233"/>
    </location>
</feature>
<evidence type="ECO:0000256" key="2">
    <source>
        <dbReference type="ARBA" id="ARBA00007362"/>
    </source>
</evidence>
<dbReference type="SUPFAM" id="SSF103481">
    <property type="entry name" value="Multidrug resistance efflux transporter EmrE"/>
    <property type="match status" value="2"/>
</dbReference>
<feature type="transmembrane region" description="Helical" evidence="7">
    <location>
        <begin position="7"/>
        <end position="28"/>
    </location>
</feature>
<keyword evidence="3 7" id="KW-0812">Transmembrane</keyword>
<feature type="transmembrane region" description="Helical" evidence="7">
    <location>
        <begin position="122"/>
        <end position="139"/>
    </location>
</feature>
<evidence type="ECO:0000256" key="5">
    <source>
        <dbReference type="ARBA" id="ARBA00023136"/>
    </source>
</evidence>
<evidence type="ECO:0000313" key="9">
    <source>
        <dbReference type="EMBL" id="TCN73110.1"/>
    </source>
</evidence>
<dbReference type="InterPro" id="IPR050638">
    <property type="entry name" value="AA-Vitamin_Transporters"/>
</dbReference>
<comment type="subcellular location">
    <subcellularLocation>
        <location evidence="1">Membrane</location>
        <topology evidence="1">Multi-pass membrane protein</topology>
    </subcellularLocation>
</comment>
<accession>A0A4R2F776</accession>
<evidence type="ECO:0000256" key="3">
    <source>
        <dbReference type="ARBA" id="ARBA00022692"/>
    </source>
</evidence>
<dbReference type="Gene3D" id="1.10.3730.20">
    <property type="match status" value="2"/>
</dbReference>
<evidence type="ECO:0000313" key="10">
    <source>
        <dbReference type="Proteomes" id="UP000294830"/>
    </source>
</evidence>
<feature type="transmembrane region" description="Helical" evidence="7">
    <location>
        <begin position="34"/>
        <end position="54"/>
    </location>
</feature>
<evidence type="ECO:0000256" key="7">
    <source>
        <dbReference type="SAM" id="Phobius"/>
    </source>
</evidence>
<dbReference type="Proteomes" id="UP000294830">
    <property type="component" value="Unassembled WGS sequence"/>
</dbReference>
<evidence type="ECO:0000256" key="1">
    <source>
        <dbReference type="ARBA" id="ARBA00004141"/>
    </source>
</evidence>
<comment type="caution">
    <text evidence="9">The sequence shown here is derived from an EMBL/GenBank/DDBJ whole genome shotgun (WGS) entry which is preliminary data.</text>
</comment>
<name>A0A4R2F776_9BACT</name>
<feature type="transmembrane region" description="Helical" evidence="7">
    <location>
        <begin position="266"/>
        <end position="285"/>
    </location>
</feature>
<evidence type="ECO:0000256" key="4">
    <source>
        <dbReference type="ARBA" id="ARBA00022989"/>
    </source>
</evidence>
<dbReference type="OrthoDB" id="9806740at2"/>
<proteinExistence type="inferred from homology"/>
<comment type="similarity">
    <text evidence="2">Belongs to the EamA transporter family.</text>
</comment>
<dbReference type="EMBL" id="SLWB01000001">
    <property type="protein sequence ID" value="TCN73110.1"/>
    <property type="molecule type" value="Genomic_DNA"/>
</dbReference>
<feature type="transmembrane region" description="Helical" evidence="7">
    <location>
        <begin position="180"/>
        <end position="202"/>
    </location>
</feature>
<reference evidence="9 10" key="1">
    <citation type="submission" date="2019-03" db="EMBL/GenBank/DDBJ databases">
        <title>Genomic Encyclopedia of Archaeal and Bacterial Type Strains, Phase II (KMG-II): from individual species to whole genera.</title>
        <authorList>
            <person name="Goeker M."/>
        </authorList>
    </citation>
    <scope>NUCLEOTIDE SEQUENCE [LARGE SCALE GENOMIC DNA]</scope>
    <source>
        <strain evidence="9 10">RL-C</strain>
    </source>
</reference>
<evidence type="ECO:0000259" key="8">
    <source>
        <dbReference type="Pfam" id="PF00892"/>
    </source>
</evidence>
<keyword evidence="4 7" id="KW-1133">Transmembrane helix</keyword>
<sequence length="312" mass="32942">MQRKGIAYAIISSATFGLLPLFSVTAMSSGQTPYSVLFYRFLFSTLLYGLFLKLRGESFRVSSRQLLELVVLGAACYGGTALFLILSYGYIPTGIATTINFLYPVMVALILFLIFGERPSMGIAIAIVLSLGGVALMAWSPGANLSLRGVAYSLVTIFCYGFYVVGLNKTGLREVKGSTVTLYVLLVSTIFFGAIALTQGGIQPIASPQVGVNLLLLAIVSTIISNLTLVLAVKEIGSTSASVLGSMEPLTALLVGIGWFGEAISGYQLAGICLVIASVLLVVLGKQKKNKKQPSSIGTPKPKAKAKEADMA</sequence>
<dbReference type="Pfam" id="PF00892">
    <property type="entry name" value="EamA"/>
    <property type="match status" value="2"/>
</dbReference>
<organism evidence="9 10">
    <name type="scientific">Acetobacteroides hydrogenigenes</name>
    <dbReference type="NCBI Taxonomy" id="979970"/>
    <lineage>
        <taxon>Bacteria</taxon>
        <taxon>Pseudomonadati</taxon>
        <taxon>Bacteroidota</taxon>
        <taxon>Bacteroidia</taxon>
        <taxon>Bacteroidales</taxon>
        <taxon>Rikenellaceae</taxon>
        <taxon>Acetobacteroides</taxon>
    </lineage>
</organism>
<keyword evidence="5 7" id="KW-0472">Membrane</keyword>
<dbReference type="RefSeq" id="WP_131837889.1">
    <property type="nucleotide sequence ID" value="NZ_SLWB01000001.1"/>
</dbReference>
<feature type="transmembrane region" description="Helical" evidence="7">
    <location>
        <begin position="240"/>
        <end position="260"/>
    </location>
</feature>
<dbReference type="InterPro" id="IPR037185">
    <property type="entry name" value="EmrE-like"/>
</dbReference>
<feature type="domain" description="EamA" evidence="8">
    <location>
        <begin position="4"/>
        <end position="138"/>
    </location>
</feature>
<feature type="region of interest" description="Disordered" evidence="6">
    <location>
        <begin position="290"/>
        <end position="312"/>
    </location>
</feature>
<dbReference type="PANTHER" id="PTHR32322:SF2">
    <property type="entry name" value="EAMA DOMAIN-CONTAINING PROTEIN"/>
    <property type="match status" value="1"/>
</dbReference>
<feature type="transmembrane region" description="Helical" evidence="7">
    <location>
        <begin position="94"/>
        <end position="115"/>
    </location>
</feature>
<feature type="transmembrane region" description="Helical" evidence="7">
    <location>
        <begin position="66"/>
        <end position="88"/>
    </location>
</feature>
<dbReference type="InterPro" id="IPR000620">
    <property type="entry name" value="EamA_dom"/>
</dbReference>
<dbReference type="AlphaFoldDB" id="A0A4R2F776"/>
<evidence type="ECO:0000256" key="6">
    <source>
        <dbReference type="SAM" id="MobiDB-lite"/>
    </source>
</evidence>
<feature type="domain" description="EamA" evidence="8">
    <location>
        <begin position="148"/>
        <end position="283"/>
    </location>
</feature>
<feature type="transmembrane region" description="Helical" evidence="7">
    <location>
        <begin position="151"/>
        <end position="168"/>
    </location>
</feature>